<dbReference type="AlphaFoldDB" id="A0A225SZP5"/>
<dbReference type="PANTHER" id="PTHR37485:SF1">
    <property type="entry name" value="CELL DIVISION PROTEIN FTSB"/>
    <property type="match status" value="1"/>
</dbReference>
<evidence type="ECO:0000256" key="8">
    <source>
        <dbReference type="SAM" id="MobiDB-lite"/>
    </source>
</evidence>
<evidence type="ECO:0000256" key="7">
    <source>
        <dbReference type="HAMAP-Rule" id="MF_00599"/>
    </source>
</evidence>
<feature type="topological domain" description="Periplasmic" evidence="7">
    <location>
        <begin position="22"/>
        <end position="130"/>
    </location>
</feature>
<dbReference type="NCBIfam" id="NF002058">
    <property type="entry name" value="PRK00888.1"/>
    <property type="match status" value="1"/>
</dbReference>
<protein>
    <recommendedName>
        <fullName evidence="7">Cell division protein FtsB</fullName>
    </recommendedName>
</protein>
<keyword evidence="3 7" id="KW-0812">Transmembrane</keyword>
<feature type="topological domain" description="Cytoplasmic" evidence="7">
    <location>
        <begin position="1"/>
        <end position="3"/>
    </location>
</feature>
<dbReference type="GO" id="GO:0005886">
    <property type="term" value="C:plasma membrane"/>
    <property type="evidence" value="ECO:0007669"/>
    <property type="project" value="UniProtKB-SubCell"/>
</dbReference>
<comment type="similarity">
    <text evidence="7">Belongs to the FtsB family.</text>
</comment>
<keyword evidence="4 7" id="KW-1133">Transmembrane helix</keyword>
<keyword evidence="2 7" id="KW-0132">Cell division</keyword>
<keyword evidence="5 7" id="KW-0472">Membrane</keyword>
<keyword evidence="6 7" id="KW-0131">Cell cycle</keyword>
<name>A0A225SZP5_9BURK</name>
<dbReference type="RefSeq" id="WP_088753496.1">
    <property type="nucleotide sequence ID" value="NZ_JARJFG010000001.1"/>
</dbReference>
<proteinExistence type="inferred from homology"/>
<evidence type="ECO:0000256" key="6">
    <source>
        <dbReference type="ARBA" id="ARBA00023306"/>
    </source>
</evidence>
<evidence type="ECO:0000256" key="1">
    <source>
        <dbReference type="ARBA" id="ARBA00022475"/>
    </source>
</evidence>
<evidence type="ECO:0000313" key="9">
    <source>
        <dbReference type="EMBL" id="OWY36815.1"/>
    </source>
</evidence>
<accession>A0A225SZP5</accession>
<dbReference type="PANTHER" id="PTHR37485">
    <property type="entry name" value="CELL DIVISION PROTEIN FTSB"/>
    <property type="match status" value="1"/>
</dbReference>
<dbReference type="Pfam" id="PF04977">
    <property type="entry name" value="DivIC"/>
    <property type="match status" value="1"/>
</dbReference>
<dbReference type="GO" id="GO:0043093">
    <property type="term" value="P:FtsZ-dependent cytokinesis"/>
    <property type="evidence" value="ECO:0007669"/>
    <property type="project" value="UniProtKB-UniRule"/>
</dbReference>
<evidence type="ECO:0000256" key="2">
    <source>
        <dbReference type="ARBA" id="ARBA00022618"/>
    </source>
</evidence>
<dbReference type="GO" id="GO:0032153">
    <property type="term" value="C:cell division site"/>
    <property type="evidence" value="ECO:0007669"/>
    <property type="project" value="UniProtKB-UniRule"/>
</dbReference>
<keyword evidence="10" id="KW-1185">Reference proteome</keyword>
<feature type="region of interest" description="Disordered" evidence="8">
    <location>
        <begin position="96"/>
        <end position="130"/>
    </location>
</feature>
<feature type="coiled-coil region" evidence="7">
    <location>
        <begin position="29"/>
        <end position="70"/>
    </location>
</feature>
<comment type="function">
    <text evidence="7">Essential cell division protein. May link together the upstream cell division proteins, which are predominantly cytoplasmic, with the downstream cell division proteins, which are predominantly periplasmic.</text>
</comment>
<dbReference type="InterPro" id="IPR007060">
    <property type="entry name" value="FtsL/DivIC"/>
</dbReference>
<dbReference type="Proteomes" id="UP000214747">
    <property type="component" value="Unassembled WGS sequence"/>
</dbReference>
<dbReference type="HAMAP" id="MF_00599">
    <property type="entry name" value="FtsB"/>
    <property type="match status" value="1"/>
</dbReference>
<comment type="subcellular location">
    <subcellularLocation>
        <location evidence="7">Cell inner membrane</location>
        <topology evidence="7">Single-pass type II membrane protein</topology>
    </subcellularLocation>
    <text evidence="7">Localizes to the division septum.</text>
</comment>
<dbReference type="InterPro" id="IPR023081">
    <property type="entry name" value="Cell_div_FtsB"/>
</dbReference>
<evidence type="ECO:0000256" key="5">
    <source>
        <dbReference type="ARBA" id="ARBA00023136"/>
    </source>
</evidence>
<sequence length="130" mass="14417">MRLIILCLSFLLVVIQYPLWLGKGGWFKVWELDRQVQLAHKKNDELKERNAKLSSEVDDLKQSKGAVEERARFELGMIRQNEIFIQLLDGSSGKPAAAINPNPYMPGSGQPNSVSVPANAPSTAGRVATR</sequence>
<evidence type="ECO:0000256" key="4">
    <source>
        <dbReference type="ARBA" id="ARBA00022989"/>
    </source>
</evidence>
<organism evidence="9 10">
    <name type="scientific">Herbaspirillum aquaticum</name>
    <dbReference type="NCBI Taxonomy" id="568783"/>
    <lineage>
        <taxon>Bacteria</taxon>
        <taxon>Pseudomonadati</taxon>
        <taxon>Pseudomonadota</taxon>
        <taxon>Betaproteobacteria</taxon>
        <taxon>Burkholderiales</taxon>
        <taxon>Oxalobacteraceae</taxon>
        <taxon>Herbaspirillum</taxon>
    </lineage>
</organism>
<comment type="caution">
    <text evidence="9">The sequence shown here is derived from an EMBL/GenBank/DDBJ whole genome shotgun (WGS) entry which is preliminary data.</text>
</comment>
<evidence type="ECO:0000256" key="3">
    <source>
        <dbReference type="ARBA" id="ARBA00022692"/>
    </source>
</evidence>
<keyword evidence="7" id="KW-0997">Cell inner membrane</keyword>
<feature type="compositionally biased region" description="Polar residues" evidence="8">
    <location>
        <begin position="109"/>
        <end position="122"/>
    </location>
</feature>
<dbReference type="GO" id="GO:0030428">
    <property type="term" value="C:cell septum"/>
    <property type="evidence" value="ECO:0007669"/>
    <property type="project" value="TreeGrafter"/>
</dbReference>
<gene>
    <name evidence="7" type="primary">ftsB</name>
    <name evidence="9" type="ORF">CEJ45_01610</name>
</gene>
<dbReference type="EMBL" id="NJGV01000001">
    <property type="protein sequence ID" value="OWY36815.1"/>
    <property type="molecule type" value="Genomic_DNA"/>
</dbReference>
<reference evidence="9 10" key="1">
    <citation type="journal article" date="2010" name="Int. J. Syst. Evol. Microbiol.">
        <title>Reclassification of Herbaspirillum putei as a later heterotypic synonym of Herbaspirillum huttiense, with the description of H. huttiense subsp. huttiense subsp. nov. and H. huttiense subsp. putei subsp. nov., comb. nov., and description of Herbaspirillum aquaticum sp. nov.</title>
        <authorList>
            <person name="Dobritsa A.P."/>
            <person name="Reddy M.C."/>
            <person name="Samadpour M."/>
        </authorList>
    </citation>
    <scope>NUCLEOTIDE SEQUENCE [LARGE SCALE GENOMIC DNA]</scope>
    <source>
        <strain evidence="9 10">IEH 4430</strain>
    </source>
</reference>
<keyword evidence="1 7" id="KW-1003">Cell membrane</keyword>
<evidence type="ECO:0000313" key="10">
    <source>
        <dbReference type="Proteomes" id="UP000214747"/>
    </source>
</evidence>
<comment type="subunit">
    <text evidence="7">Part of a complex composed of FtsB, FtsL and FtsQ.</text>
</comment>
<keyword evidence="7" id="KW-0175">Coiled coil</keyword>